<name>Q1PYQ7_KUEST</name>
<reference evidence="1" key="1">
    <citation type="journal article" date="2006" name="Nature">
        <title>Deciphering the evolution and metabolism of an anammox bacterium from a community genome.</title>
        <authorList>
            <person name="Strous M."/>
            <person name="Pelletier E."/>
            <person name="Mangenot S."/>
            <person name="Rattei T."/>
            <person name="Lehner A."/>
            <person name="Taylor M.W."/>
            <person name="Horn M."/>
            <person name="Daims H."/>
            <person name="Bartol-Mavel D."/>
            <person name="Wincker P."/>
            <person name="Barbe V."/>
            <person name="Fonknechten N."/>
            <person name="Vallenet D."/>
            <person name="Segurens B."/>
            <person name="Schenowitz-Truong C."/>
            <person name="Medigue C."/>
            <person name="Collingro A."/>
            <person name="Snel B."/>
            <person name="Dutilh B.E."/>
            <person name="OpDenCamp H.J.M."/>
            <person name="vanDerDrift C."/>
            <person name="Cirpus I."/>
            <person name="vanDePas-Schoonen K.T."/>
            <person name="Harhangi H.R."/>
            <person name="vanNiftrik L."/>
            <person name="Schmid M."/>
            <person name="Keltjens J."/>
            <person name="vanDeVossenberg J."/>
            <person name="Kartal B."/>
            <person name="Meier H."/>
            <person name="Frishman D."/>
            <person name="Huynen M.A."/>
            <person name="Mewes H."/>
            <person name="Weissenbach J."/>
            <person name="Jetten M.S.M."/>
            <person name="Wagner M."/>
            <person name="LePaslier D."/>
        </authorList>
    </citation>
    <scope>NUCLEOTIDE SEQUENCE</scope>
</reference>
<dbReference type="EMBL" id="CT573072">
    <property type="protein sequence ID" value="CAJ72214.1"/>
    <property type="molecule type" value="Genomic_DNA"/>
</dbReference>
<organism evidence="1">
    <name type="scientific">Kuenenia stuttgartiensis</name>
    <dbReference type="NCBI Taxonomy" id="174633"/>
    <lineage>
        <taxon>Bacteria</taxon>
        <taxon>Pseudomonadati</taxon>
        <taxon>Planctomycetota</taxon>
        <taxon>Candidatus Brocadiia</taxon>
        <taxon>Candidatus Brocadiales</taxon>
        <taxon>Candidatus Brocadiaceae</taxon>
        <taxon>Candidatus Kuenenia</taxon>
    </lineage>
</organism>
<gene>
    <name evidence="1" type="ORF">kustd1469</name>
</gene>
<dbReference type="AlphaFoldDB" id="Q1PYQ7"/>
<reference evidence="1" key="2">
    <citation type="submission" date="2006-01" db="EMBL/GenBank/DDBJ databases">
        <authorList>
            <person name="Genoscope"/>
        </authorList>
    </citation>
    <scope>NUCLEOTIDE SEQUENCE</scope>
</reference>
<proteinExistence type="predicted"/>
<protein>
    <submittedName>
        <fullName evidence="1">Uncharacterized protein</fullName>
    </submittedName>
</protein>
<accession>Q1PYQ7</accession>
<sequence>MRCTLDLRPPILYLDDIEVQRKKGRNVAIVKGTVVDDHDIKSLSINNTVVPHGDEKEVHFQQEIILEEGNNVSFRVTDVAGNETSGEQKLTVKASLWP</sequence>
<evidence type="ECO:0000313" key="1">
    <source>
        <dbReference type="EMBL" id="CAJ72214.1"/>
    </source>
</evidence>